<dbReference type="EMBL" id="JAGFMF010011362">
    <property type="protein sequence ID" value="KAG8524870.1"/>
    <property type="molecule type" value="Genomic_DNA"/>
</dbReference>
<evidence type="ECO:0000313" key="1">
    <source>
        <dbReference type="EMBL" id="KAG8524870.1"/>
    </source>
</evidence>
<dbReference type="Proteomes" id="UP000700334">
    <property type="component" value="Unassembled WGS sequence"/>
</dbReference>
<keyword evidence="2" id="KW-1185">Reference proteome</keyword>
<comment type="caution">
    <text evidence="1">The sequence shown here is derived from an EMBL/GenBank/DDBJ whole genome shotgun (WGS) entry which is preliminary data.</text>
</comment>
<protein>
    <submittedName>
        <fullName evidence="1">Uncharacterized protein</fullName>
    </submittedName>
</protein>
<organism evidence="1 2">
    <name type="scientific">Galemys pyrenaicus</name>
    <name type="common">Iberian desman</name>
    <name type="synonym">Pyrenean desman</name>
    <dbReference type="NCBI Taxonomy" id="202257"/>
    <lineage>
        <taxon>Eukaryota</taxon>
        <taxon>Metazoa</taxon>
        <taxon>Chordata</taxon>
        <taxon>Craniata</taxon>
        <taxon>Vertebrata</taxon>
        <taxon>Euteleostomi</taxon>
        <taxon>Mammalia</taxon>
        <taxon>Eutheria</taxon>
        <taxon>Laurasiatheria</taxon>
        <taxon>Eulipotyphla</taxon>
        <taxon>Talpidae</taxon>
        <taxon>Galemys</taxon>
    </lineage>
</organism>
<evidence type="ECO:0000313" key="2">
    <source>
        <dbReference type="Proteomes" id="UP000700334"/>
    </source>
</evidence>
<gene>
    <name evidence="1" type="ORF">J0S82_010809</name>
</gene>
<accession>A0A8J6DZR7</accession>
<reference evidence="1" key="1">
    <citation type="journal article" date="2021" name="Evol. Appl.">
        <title>The genome of the Pyrenean desman and the effects of bottlenecks and inbreeding on the genomic landscape of an endangered species.</title>
        <authorList>
            <person name="Escoda L."/>
            <person name="Castresana J."/>
        </authorList>
    </citation>
    <scope>NUCLEOTIDE SEQUENCE</scope>
    <source>
        <strain evidence="1">IBE-C5619</strain>
    </source>
</reference>
<dbReference type="AlphaFoldDB" id="A0A8J6DZR7"/>
<name>A0A8J6DZR7_GALPY</name>
<proteinExistence type="predicted"/>
<sequence>MHAQEVGCFIQTASVTVVTCYQECWTALASSNDHYGPAEAVFRNIQCYSSSPQVSIISGGRVERPDQHLPYKAHPLCSSHLESTSLLKEFTENLLCTLSREQLQVLLTEAQAWATFMAEVHMSR</sequence>